<feature type="domain" description="Schlafen AlbA-2" evidence="1">
    <location>
        <begin position="17"/>
        <end position="147"/>
    </location>
</feature>
<keyword evidence="2" id="KW-0067">ATP-binding</keyword>
<dbReference type="AlphaFoldDB" id="A0AAW9S8L2"/>
<dbReference type="PANTHER" id="PTHR30595:SF6">
    <property type="entry name" value="SCHLAFEN ALBA-2 DOMAIN-CONTAINING PROTEIN"/>
    <property type="match status" value="1"/>
</dbReference>
<dbReference type="GO" id="GO:0005524">
    <property type="term" value="F:ATP binding"/>
    <property type="evidence" value="ECO:0007669"/>
    <property type="project" value="UniProtKB-KW"/>
</dbReference>
<dbReference type="RefSeq" id="WP_346822085.1">
    <property type="nucleotide sequence ID" value="NZ_JBDKWZ010000008.1"/>
</dbReference>
<dbReference type="Pfam" id="PF04326">
    <property type="entry name" value="SLFN_AlbA_2"/>
    <property type="match status" value="1"/>
</dbReference>
<dbReference type="EMBL" id="JBDKWZ010000008">
    <property type="protein sequence ID" value="MEN7549309.1"/>
    <property type="molecule type" value="Genomic_DNA"/>
</dbReference>
<evidence type="ECO:0000259" key="1">
    <source>
        <dbReference type="Pfam" id="PF04326"/>
    </source>
</evidence>
<accession>A0AAW9S8L2</accession>
<reference evidence="2 3" key="1">
    <citation type="submission" date="2024-04" db="EMBL/GenBank/DDBJ databases">
        <title>Novel genus in family Flammeovirgaceae.</title>
        <authorList>
            <person name="Nguyen T.H."/>
            <person name="Vuong T.Q."/>
            <person name="Le H."/>
            <person name="Kim S.-G."/>
        </authorList>
    </citation>
    <scope>NUCLEOTIDE SEQUENCE [LARGE SCALE GENOMIC DNA]</scope>
    <source>
        <strain evidence="2 3">JCM 23209</strain>
    </source>
</reference>
<comment type="caution">
    <text evidence="2">The sequence shown here is derived from an EMBL/GenBank/DDBJ whole genome shotgun (WGS) entry which is preliminary data.</text>
</comment>
<evidence type="ECO:0000313" key="2">
    <source>
        <dbReference type="EMBL" id="MEN7549309.1"/>
    </source>
</evidence>
<sequence length="297" mass="34277">MWTLDKIKKYIEDGVEENIHLDYKGAGSLAKSTEKKKEISKDVSAFANSDGGTIIYGVKEFDDLDKNHIPEKIDPINGKDFSKERLEQIINSTISPTIQNIRITPIQTGDKEHNLVIYVVEIPKSNTAHQMNDKRYYKRYNFQSIAMEDWEIKDIINRLARTQVKLSFEYNPSIITEHTKTITISIWVHNIGSKVIKYLDCIVYGDPCAAENISKPFCDNFSPVDIHFSNLIVNKVTIDNNTFETNSYREVILPNIKCKIGHLEIKKEFVKEDNKLTFQISTEDNVEYIPFNGKEIY</sequence>
<organism evidence="2 3">
    <name type="scientific">Rapidithrix thailandica</name>
    <dbReference type="NCBI Taxonomy" id="413964"/>
    <lineage>
        <taxon>Bacteria</taxon>
        <taxon>Pseudomonadati</taxon>
        <taxon>Bacteroidota</taxon>
        <taxon>Cytophagia</taxon>
        <taxon>Cytophagales</taxon>
        <taxon>Flammeovirgaceae</taxon>
        <taxon>Rapidithrix</taxon>
    </lineage>
</organism>
<name>A0AAW9S8L2_9BACT</name>
<dbReference type="InterPro" id="IPR038461">
    <property type="entry name" value="Schlafen_AlbA_2_dom_sf"/>
</dbReference>
<keyword evidence="2" id="KW-0547">Nucleotide-binding</keyword>
<proteinExistence type="predicted"/>
<dbReference type="Proteomes" id="UP001403385">
    <property type="component" value="Unassembled WGS sequence"/>
</dbReference>
<evidence type="ECO:0000313" key="3">
    <source>
        <dbReference type="Proteomes" id="UP001403385"/>
    </source>
</evidence>
<dbReference type="Gene3D" id="3.30.950.30">
    <property type="entry name" value="Schlafen, AAA domain"/>
    <property type="match status" value="1"/>
</dbReference>
<dbReference type="InterPro" id="IPR007421">
    <property type="entry name" value="Schlafen_AlbA_2_dom"/>
</dbReference>
<dbReference type="PANTHER" id="PTHR30595">
    <property type="entry name" value="GLPR-RELATED TRANSCRIPTIONAL REPRESSOR"/>
    <property type="match status" value="1"/>
</dbReference>
<protein>
    <submittedName>
        <fullName evidence="2">ATP-binding protein</fullName>
    </submittedName>
</protein>
<keyword evidence="3" id="KW-1185">Reference proteome</keyword>
<gene>
    <name evidence="2" type="ORF">AAG747_15400</name>
</gene>